<dbReference type="EMBL" id="JANPWB010000009">
    <property type="protein sequence ID" value="KAJ1148259.1"/>
    <property type="molecule type" value="Genomic_DNA"/>
</dbReference>
<feature type="compositionally biased region" description="Polar residues" evidence="1">
    <location>
        <begin position="16"/>
        <end position="27"/>
    </location>
</feature>
<protein>
    <submittedName>
        <fullName evidence="2">Uncharacterized protein</fullName>
    </submittedName>
</protein>
<evidence type="ECO:0000256" key="1">
    <source>
        <dbReference type="SAM" id="MobiDB-lite"/>
    </source>
</evidence>
<feature type="compositionally biased region" description="Low complexity" evidence="1">
    <location>
        <begin position="98"/>
        <end position="110"/>
    </location>
</feature>
<organism evidence="2 3">
    <name type="scientific">Pleurodeles waltl</name>
    <name type="common">Iberian ribbed newt</name>
    <dbReference type="NCBI Taxonomy" id="8319"/>
    <lineage>
        <taxon>Eukaryota</taxon>
        <taxon>Metazoa</taxon>
        <taxon>Chordata</taxon>
        <taxon>Craniata</taxon>
        <taxon>Vertebrata</taxon>
        <taxon>Euteleostomi</taxon>
        <taxon>Amphibia</taxon>
        <taxon>Batrachia</taxon>
        <taxon>Caudata</taxon>
        <taxon>Salamandroidea</taxon>
        <taxon>Salamandridae</taxon>
        <taxon>Pleurodelinae</taxon>
        <taxon>Pleurodeles</taxon>
    </lineage>
</organism>
<accession>A0AAV7R628</accession>
<feature type="region of interest" description="Disordered" evidence="1">
    <location>
        <begin position="1"/>
        <end position="51"/>
    </location>
</feature>
<proteinExistence type="predicted"/>
<comment type="caution">
    <text evidence="2">The sequence shown here is derived from an EMBL/GenBank/DDBJ whole genome shotgun (WGS) entry which is preliminary data.</text>
</comment>
<evidence type="ECO:0000313" key="2">
    <source>
        <dbReference type="EMBL" id="KAJ1148259.1"/>
    </source>
</evidence>
<name>A0AAV7R628_PLEWA</name>
<gene>
    <name evidence="2" type="ORF">NDU88_001096</name>
</gene>
<dbReference type="Proteomes" id="UP001066276">
    <property type="component" value="Chromosome 5"/>
</dbReference>
<feature type="region of interest" description="Disordered" evidence="1">
    <location>
        <begin position="98"/>
        <end position="126"/>
    </location>
</feature>
<evidence type="ECO:0000313" key="3">
    <source>
        <dbReference type="Proteomes" id="UP001066276"/>
    </source>
</evidence>
<sequence length="126" mass="13451">MRVIPTPHRYSLHQPPRTTVEPQQAVQLAQKARSPRSRRGTEGQVPALAPRYRGPCSPGACWRTEGQVPARVLLAQKAMLPGRVLARGLALVVSGSAQASELSAAEPAPSWVQPLPGDPSASRALH</sequence>
<dbReference type="AlphaFoldDB" id="A0AAV7R628"/>
<keyword evidence="3" id="KW-1185">Reference proteome</keyword>
<reference evidence="2" key="1">
    <citation type="journal article" date="2022" name="bioRxiv">
        <title>Sequencing and chromosome-scale assembly of the giantPleurodeles waltlgenome.</title>
        <authorList>
            <person name="Brown T."/>
            <person name="Elewa A."/>
            <person name="Iarovenko S."/>
            <person name="Subramanian E."/>
            <person name="Araus A.J."/>
            <person name="Petzold A."/>
            <person name="Susuki M."/>
            <person name="Suzuki K.-i.T."/>
            <person name="Hayashi T."/>
            <person name="Toyoda A."/>
            <person name="Oliveira C."/>
            <person name="Osipova E."/>
            <person name="Leigh N.D."/>
            <person name="Simon A."/>
            <person name="Yun M.H."/>
        </authorList>
    </citation>
    <scope>NUCLEOTIDE SEQUENCE</scope>
    <source>
        <strain evidence="2">20211129_DDA</strain>
        <tissue evidence="2">Liver</tissue>
    </source>
</reference>